<name>A0A386H1J9_9CLOT</name>
<dbReference type="AlphaFoldDB" id="A0A386H1J9"/>
<dbReference type="Proteomes" id="UP000266301">
    <property type="component" value="Chromosome"/>
</dbReference>
<evidence type="ECO:0000256" key="3">
    <source>
        <dbReference type="ARBA" id="ARBA00022908"/>
    </source>
</evidence>
<protein>
    <submittedName>
        <fullName evidence="9">Integrase</fullName>
    </submittedName>
</protein>
<dbReference type="InterPro" id="IPR013762">
    <property type="entry name" value="Integrase-like_cat_sf"/>
</dbReference>
<dbReference type="PROSITE" id="PS51900">
    <property type="entry name" value="CB"/>
    <property type="match status" value="1"/>
</dbReference>
<evidence type="ECO:0000256" key="2">
    <source>
        <dbReference type="ARBA" id="ARBA00008857"/>
    </source>
</evidence>
<dbReference type="PANTHER" id="PTHR30349:SF41">
    <property type="entry name" value="INTEGRASE_RECOMBINASE PROTEIN MJ0367-RELATED"/>
    <property type="match status" value="1"/>
</dbReference>
<dbReference type="PANTHER" id="PTHR30349">
    <property type="entry name" value="PHAGE INTEGRASE-RELATED"/>
    <property type="match status" value="1"/>
</dbReference>
<gene>
    <name evidence="9" type="ORF">D4Z93_03100</name>
</gene>
<organism evidence="9 10">
    <name type="scientific">Clostridium fermenticellae</name>
    <dbReference type="NCBI Taxonomy" id="2068654"/>
    <lineage>
        <taxon>Bacteria</taxon>
        <taxon>Bacillati</taxon>
        <taxon>Bacillota</taxon>
        <taxon>Clostridia</taxon>
        <taxon>Eubacteriales</taxon>
        <taxon>Clostridiaceae</taxon>
        <taxon>Clostridium</taxon>
    </lineage>
</organism>
<evidence type="ECO:0000313" key="10">
    <source>
        <dbReference type="Proteomes" id="UP000266301"/>
    </source>
</evidence>
<dbReference type="InterPro" id="IPR011010">
    <property type="entry name" value="DNA_brk_join_enz"/>
</dbReference>
<dbReference type="GO" id="GO:0015074">
    <property type="term" value="P:DNA integration"/>
    <property type="evidence" value="ECO:0007669"/>
    <property type="project" value="UniProtKB-KW"/>
</dbReference>
<dbReference type="EMBL" id="CP032416">
    <property type="protein sequence ID" value="AYD39581.1"/>
    <property type="molecule type" value="Genomic_DNA"/>
</dbReference>
<feature type="domain" description="Core-binding (CB)" evidence="8">
    <location>
        <begin position="1"/>
        <end position="82"/>
    </location>
</feature>
<dbReference type="GO" id="GO:0003677">
    <property type="term" value="F:DNA binding"/>
    <property type="evidence" value="ECO:0007669"/>
    <property type="project" value="UniProtKB-UniRule"/>
</dbReference>
<evidence type="ECO:0000256" key="4">
    <source>
        <dbReference type="ARBA" id="ARBA00023125"/>
    </source>
</evidence>
<evidence type="ECO:0000256" key="6">
    <source>
        <dbReference type="PROSITE-ProRule" id="PRU01248"/>
    </source>
</evidence>
<comment type="similarity">
    <text evidence="2">Belongs to the 'phage' integrase family.</text>
</comment>
<keyword evidence="4 6" id="KW-0238">DNA-binding</keyword>
<dbReference type="OrthoDB" id="184666at2"/>
<evidence type="ECO:0000259" key="7">
    <source>
        <dbReference type="PROSITE" id="PS51898"/>
    </source>
</evidence>
<dbReference type="KEGG" id="cfer:D4Z93_03100"/>
<evidence type="ECO:0000256" key="1">
    <source>
        <dbReference type="ARBA" id="ARBA00003283"/>
    </source>
</evidence>
<keyword evidence="3" id="KW-0229">DNA integration</keyword>
<dbReference type="InterPro" id="IPR010998">
    <property type="entry name" value="Integrase_recombinase_N"/>
</dbReference>
<comment type="function">
    <text evidence="1">Site-specific tyrosine recombinase, which acts by catalyzing the cutting and rejoining of the recombining DNA molecules.</text>
</comment>
<dbReference type="Pfam" id="PF02899">
    <property type="entry name" value="Phage_int_SAM_1"/>
    <property type="match status" value="1"/>
</dbReference>
<feature type="domain" description="Tyr recombinase" evidence="7">
    <location>
        <begin position="102"/>
        <end position="252"/>
    </location>
</feature>
<proteinExistence type="inferred from homology"/>
<sequence>MIDNFIKELERQGRSANTIQAYKRDLELFEKWFNKTHDNKLDKIFNADVKKYVEYLLCVSKLTVSSINRKLTVIKRYNDYLESLYGKNEVEIKLIKKFNSCINRKIINNKDLKKLRDAFYQRNNKRDIAIFEILINTGLRESELISLELDNIVVAEKNGTDDYLRLNLMISNKYNMCKEIQLNGITQKAVNNYLKIRPITSNNKLFIGQRGSITRTTLNKILKQYCINAGIEVISPRVLRYTWLSKCNLLKT</sequence>
<keyword evidence="10" id="KW-1185">Reference proteome</keyword>
<dbReference type="GO" id="GO:0006310">
    <property type="term" value="P:DNA recombination"/>
    <property type="evidence" value="ECO:0007669"/>
    <property type="project" value="UniProtKB-KW"/>
</dbReference>
<dbReference type="Pfam" id="PF00589">
    <property type="entry name" value="Phage_integrase"/>
    <property type="match status" value="1"/>
</dbReference>
<evidence type="ECO:0000313" key="9">
    <source>
        <dbReference type="EMBL" id="AYD39581.1"/>
    </source>
</evidence>
<evidence type="ECO:0000256" key="5">
    <source>
        <dbReference type="ARBA" id="ARBA00023172"/>
    </source>
</evidence>
<dbReference type="InterPro" id="IPR002104">
    <property type="entry name" value="Integrase_catalytic"/>
</dbReference>
<accession>A0A386H1J9</accession>
<dbReference type="Gene3D" id="1.10.150.130">
    <property type="match status" value="1"/>
</dbReference>
<dbReference type="InterPro" id="IPR004107">
    <property type="entry name" value="Integrase_SAM-like_N"/>
</dbReference>
<reference evidence="9 10" key="1">
    <citation type="journal article" date="2019" name="Int. J. Syst. Evol. Microbiol.">
        <title>Clostridium fermenticellae sp. nov., isolated from the mud in a fermentation cellar for the production of the Chinese liquor, baijiu.</title>
        <authorList>
            <person name="Xu P.X."/>
            <person name="Chai L.J."/>
            <person name="Qiu T."/>
            <person name="Zhang X.J."/>
            <person name="Lu Z.M."/>
            <person name="Xiao C."/>
            <person name="Wang S.T."/>
            <person name="Shen C.H."/>
            <person name="Shi J.S."/>
            <person name="Xu Z.H."/>
        </authorList>
    </citation>
    <scope>NUCLEOTIDE SEQUENCE [LARGE SCALE GENOMIC DNA]</scope>
    <source>
        <strain evidence="9 10">JN500901</strain>
    </source>
</reference>
<dbReference type="InterPro" id="IPR050090">
    <property type="entry name" value="Tyrosine_recombinase_XerCD"/>
</dbReference>
<keyword evidence="5" id="KW-0233">DNA recombination</keyword>
<dbReference type="SUPFAM" id="SSF56349">
    <property type="entry name" value="DNA breaking-rejoining enzymes"/>
    <property type="match status" value="1"/>
</dbReference>
<dbReference type="PROSITE" id="PS51898">
    <property type="entry name" value="TYR_RECOMBINASE"/>
    <property type="match status" value="1"/>
</dbReference>
<evidence type="ECO:0000259" key="8">
    <source>
        <dbReference type="PROSITE" id="PS51900"/>
    </source>
</evidence>
<dbReference type="InterPro" id="IPR044068">
    <property type="entry name" value="CB"/>
</dbReference>
<dbReference type="Gene3D" id="1.10.443.10">
    <property type="entry name" value="Intergrase catalytic core"/>
    <property type="match status" value="1"/>
</dbReference>
<dbReference type="RefSeq" id="WP_119970349.1">
    <property type="nucleotide sequence ID" value="NZ_CP032416.1"/>
</dbReference>